<keyword evidence="2" id="KW-1185">Reference proteome</keyword>
<dbReference type="Proteomes" id="UP000623958">
    <property type="component" value="Unassembled WGS sequence"/>
</dbReference>
<organism evidence="1 2">
    <name type="scientific">Xanthomonas boreopolis</name>
    <dbReference type="NCBI Taxonomy" id="86183"/>
    <lineage>
        <taxon>Bacteria</taxon>
        <taxon>Pseudomonadati</taxon>
        <taxon>Pseudomonadota</taxon>
        <taxon>Gammaproteobacteria</taxon>
        <taxon>Lysobacterales</taxon>
        <taxon>Lysobacteraceae</taxon>
        <taxon>Xanthomonas</taxon>
    </lineage>
</organism>
<dbReference type="EMBL" id="BNBA01000008">
    <property type="protein sequence ID" value="GHH51413.1"/>
    <property type="molecule type" value="Genomic_DNA"/>
</dbReference>
<dbReference type="AlphaFoldDB" id="A0A919F719"/>
<gene>
    <name evidence="1" type="ORF">GCM10009090_13650</name>
</gene>
<dbReference type="RefSeq" id="WP_434028899.1">
    <property type="nucleotide sequence ID" value="NZ_BNBA01000008.1"/>
</dbReference>
<proteinExistence type="predicted"/>
<evidence type="ECO:0000313" key="2">
    <source>
        <dbReference type="Proteomes" id="UP000623958"/>
    </source>
</evidence>
<sequence>MGSRANGHHGDPKEDRIAYARELSQQLDGMVSLPSAAGGVAYFKIVYRGEGVFYHHAGRSLICDLIIPRRLVVEKSISLWDDGARVADGEREQIKADLRRYFEFREMPVQVA</sequence>
<accession>A0A919F719</accession>
<reference evidence="1" key="2">
    <citation type="submission" date="2020-09" db="EMBL/GenBank/DDBJ databases">
        <authorList>
            <person name="Sun Q."/>
            <person name="Ohkuma M."/>
        </authorList>
    </citation>
    <scope>NUCLEOTIDE SEQUENCE</scope>
    <source>
        <strain evidence="1">JCM 13306</strain>
    </source>
</reference>
<protein>
    <submittedName>
        <fullName evidence="1">Uncharacterized protein</fullName>
    </submittedName>
</protein>
<evidence type="ECO:0000313" key="1">
    <source>
        <dbReference type="EMBL" id="GHH51413.1"/>
    </source>
</evidence>
<reference evidence="1" key="1">
    <citation type="journal article" date="2014" name="Int. J. Syst. Evol. Microbiol.">
        <title>Complete genome sequence of Corynebacterium casei LMG S-19264T (=DSM 44701T), isolated from a smear-ripened cheese.</title>
        <authorList>
            <consortium name="US DOE Joint Genome Institute (JGI-PGF)"/>
            <person name="Walter F."/>
            <person name="Albersmeier A."/>
            <person name="Kalinowski J."/>
            <person name="Ruckert C."/>
        </authorList>
    </citation>
    <scope>NUCLEOTIDE SEQUENCE</scope>
    <source>
        <strain evidence="1">JCM 13306</strain>
    </source>
</reference>
<comment type="caution">
    <text evidence="1">The sequence shown here is derived from an EMBL/GenBank/DDBJ whole genome shotgun (WGS) entry which is preliminary data.</text>
</comment>
<name>A0A919F719_9XANT</name>